<organism evidence="7 8">
    <name type="scientific">Plasticicumulans acidivorans</name>
    <dbReference type="NCBI Taxonomy" id="886464"/>
    <lineage>
        <taxon>Bacteria</taxon>
        <taxon>Pseudomonadati</taxon>
        <taxon>Pseudomonadota</taxon>
        <taxon>Gammaproteobacteria</taxon>
        <taxon>Candidatus Competibacteraceae</taxon>
        <taxon>Plasticicumulans</taxon>
    </lineage>
</organism>
<feature type="transmembrane region" description="Helical" evidence="6">
    <location>
        <begin position="235"/>
        <end position="256"/>
    </location>
</feature>
<dbReference type="AlphaFoldDB" id="A0A317MQP1"/>
<accession>A0A317MQP1</accession>
<dbReference type="GO" id="GO:0005886">
    <property type="term" value="C:plasma membrane"/>
    <property type="evidence" value="ECO:0007669"/>
    <property type="project" value="UniProtKB-SubCell"/>
</dbReference>
<keyword evidence="8" id="KW-1185">Reference proteome</keyword>
<gene>
    <name evidence="7" type="ORF">C7443_1172</name>
</gene>
<dbReference type="Pfam" id="PF01943">
    <property type="entry name" value="Polysacc_synt"/>
    <property type="match status" value="1"/>
</dbReference>
<dbReference type="PANTHER" id="PTHR30250:SF11">
    <property type="entry name" value="O-ANTIGEN TRANSPORTER-RELATED"/>
    <property type="match status" value="1"/>
</dbReference>
<evidence type="ECO:0000256" key="1">
    <source>
        <dbReference type="ARBA" id="ARBA00004651"/>
    </source>
</evidence>
<comment type="caution">
    <text evidence="7">The sequence shown here is derived from an EMBL/GenBank/DDBJ whole genome shotgun (WGS) entry which is preliminary data.</text>
</comment>
<protein>
    <submittedName>
        <fullName evidence="7">O-antigen/teichoic acid export membrane protein</fullName>
    </submittedName>
</protein>
<evidence type="ECO:0000256" key="5">
    <source>
        <dbReference type="ARBA" id="ARBA00023136"/>
    </source>
</evidence>
<feature type="transmembrane region" description="Helical" evidence="6">
    <location>
        <begin position="162"/>
        <end position="185"/>
    </location>
</feature>
<keyword evidence="2" id="KW-1003">Cell membrane</keyword>
<dbReference type="InterPro" id="IPR002797">
    <property type="entry name" value="Polysacc_synth"/>
</dbReference>
<feature type="transmembrane region" description="Helical" evidence="6">
    <location>
        <begin position="127"/>
        <end position="150"/>
    </location>
</feature>
<name>A0A317MQP1_9GAMM</name>
<keyword evidence="5 6" id="KW-0472">Membrane</keyword>
<feature type="transmembrane region" description="Helical" evidence="6">
    <location>
        <begin position="20"/>
        <end position="41"/>
    </location>
</feature>
<dbReference type="OrthoDB" id="5785171at2"/>
<dbReference type="PANTHER" id="PTHR30250">
    <property type="entry name" value="PST FAMILY PREDICTED COLANIC ACID TRANSPORTER"/>
    <property type="match status" value="1"/>
</dbReference>
<feature type="transmembrane region" description="Helical" evidence="6">
    <location>
        <begin position="87"/>
        <end position="112"/>
    </location>
</feature>
<feature type="transmembrane region" description="Helical" evidence="6">
    <location>
        <begin position="344"/>
        <end position="367"/>
    </location>
</feature>
<dbReference type="InterPro" id="IPR050833">
    <property type="entry name" value="Poly_Biosynth_Transport"/>
</dbReference>
<feature type="transmembrane region" description="Helical" evidence="6">
    <location>
        <begin position="191"/>
        <end position="215"/>
    </location>
</feature>
<dbReference type="EMBL" id="QGTJ01000017">
    <property type="protein sequence ID" value="PWV58442.1"/>
    <property type="molecule type" value="Genomic_DNA"/>
</dbReference>
<evidence type="ECO:0000256" key="4">
    <source>
        <dbReference type="ARBA" id="ARBA00022989"/>
    </source>
</evidence>
<evidence type="ECO:0000256" key="2">
    <source>
        <dbReference type="ARBA" id="ARBA00022475"/>
    </source>
</evidence>
<comment type="subcellular location">
    <subcellularLocation>
        <location evidence="1">Cell membrane</location>
        <topology evidence="1">Multi-pass membrane protein</topology>
    </subcellularLocation>
</comment>
<evidence type="ECO:0000256" key="3">
    <source>
        <dbReference type="ARBA" id="ARBA00022692"/>
    </source>
</evidence>
<feature type="transmembrane region" description="Helical" evidence="6">
    <location>
        <begin position="402"/>
        <end position="422"/>
    </location>
</feature>
<keyword evidence="3 6" id="KW-0812">Transmembrane</keyword>
<evidence type="ECO:0000256" key="6">
    <source>
        <dbReference type="SAM" id="Phobius"/>
    </source>
</evidence>
<dbReference type="Proteomes" id="UP000246569">
    <property type="component" value="Unassembled WGS sequence"/>
</dbReference>
<feature type="transmembrane region" description="Helical" evidence="6">
    <location>
        <begin position="311"/>
        <end position="332"/>
    </location>
</feature>
<proteinExistence type="predicted"/>
<evidence type="ECO:0000313" key="7">
    <source>
        <dbReference type="EMBL" id="PWV58442.1"/>
    </source>
</evidence>
<feature type="transmembrane region" description="Helical" evidence="6">
    <location>
        <begin position="47"/>
        <end position="67"/>
    </location>
</feature>
<sequence length="444" mass="48628">MKLKFDEDLKEFLKKGSTALFIKAVSAALAFFLNVYLARSLGAGDAGIYFICLNTALFLSTFARCGLDTTIIKLVASYSYKNDKESIACVSIKSLTMVFIICVFFILVINLFSDQFLSLIFNESKKYVYAVCCSLIMMALSFVNISSSFLRGVRSITNSSLVLSFLTPAFALFFMFFSVPIFGVVGALWSYFFASLCAVGYGLFKYVYIVGVGRFRLRYLNKVAGYEILNPAKKAFFISVSQALLNSAPAVLAGMLTSPVDTAVFSVALRTALLTSFVYLSAETIMAPKLAALFASGNIEKANKFANRASLVLSFVSMPVFLIIVIFSKSIMGMFGKDFSDGSLLLIIISCGQFVNFATGFSSSYLFMIGAETIVRNVMVLSATVFFVCSLLMGYWYGVLGIAVSLAIVIAGQNIYLSIYAFKKYGVITAPLYIKNIGKKNNEK</sequence>
<dbReference type="RefSeq" id="WP_110020520.1">
    <property type="nucleotide sequence ID" value="NZ_QGTJ01000017.1"/>
</dbReference>
<evidence type="ECO:0000313" key="8">
    <source>
        <dbReference type="Proteomes" id="UP000246569"/>
    </source>
</evidence>
<feature type="transmembrane region" description="Helical" evidence="6">
    <location>
        <begin position="374"/>
        <end position="396"/>
    </location>
</feature>
<reference evidence="7 8" key="1">
    <citation type="submission" date="2018-05" db="EMBL/GenBank/DDBJ databases">
        <title>Genomic Encyclopedia of Type Strains, Phase IV (KMG-IV): sequencing the most valuable type-strain genomes for metagenomic binning, comparative biology and taxonomic classification.</title>
        <authorList>
            <person name="Goeker M."/>
        </authorList>
    </citation>
    <scope>NUCLEOTIDE SEQUENCE [LARGE SCALE GENOMIC DNA]</scope>
    <source>
        <strain evidence="7 8">DSM 23606</strain>
    </source>
</reference>
<keyword evidence="4 6" id="KW-1133">Transmembrane helix</keyword>